<organism evidence="2 3">
    <name type="scientific">Methanopyrus kandleri</name>
    <dbReference type="NCBI Taxonomy" id="2320"/>
    <lineage>
        <taxon>Archaea</taxon>
        <taxon>Methanobacteriati</taxon>
        <taxon>Methanobacteriota</taxon>
        <taxon>Methanomada group</taxon>
        <taxon>Methanopyri</taxon>
        <taxon>Methanopyrales</taxon>
        <taxon>Methanopyraceae</taxon>
        <taxon>Methanopyrus</taxon>
    </lineage>
</organism>
<dbReference type="RefSeq" id="WP_011019171.1">
    <property type="nucleotide sequence ID" value="NZ_DUJS01000002.1"/>
</dbReference>
<keyword evidence="1" id="KW-1133">Transmembrane helix</keyword>
<dbReference type="EMBL" id="DUJS01000002">
    <property type="protein sequence ID" value="HII69969.1"/>
    <property type="molecule type" value="Genomic_DNA"/>
</dbReference>
<protein>
    <submittedName>
        <fullName evidence="2">Uncharacterized protein</fullName>
    </submittedName>
</protein>
<name>A0A832T5M9_9EURY</name>
<evidence type="ECO:0000313" key="2">
    <source>
        <dbReference type="EMBL" id="HII69969.1"/>
    </source>
</evidence>
<dbReference type="GeneID" id="1476903"/>
<comment type="caution">
    <text evidence="2">The sequence shown here is derived from an EMBL/GenBank/DDBJ whole genome shotgun (WGS) entry which is preliminary data.</text>
</comment>
<keyword evidence="1" id="KW-0812">Transmembrane</keyword>
<gene>
    <name evidence="2" type="ORF">HA336_01890</name>
</gene>
<dbReference type="Proteomes" id="UP000619545">
    <property type="component" value="Unassembled WGS sequence"/>
</dbReference>
<keyword evidence="1" id="KW-0472">Membrane</keyword>
<evidence type="ECO:0000313" key="3">
    <source>
        <dbReference type="Proteomes" id="UP000619545"/>
    </source>
</evidence>
<dbReference type="AlphaFoldDB" id="A0A832T5M9"/>
<feature type="transmembrane region" description="Helical" evidence="1">
    <location>
        <begin position="380"/>
        <end position="409"/>
    </location>
</feature>
<reference evidence="2" key="1">
    <citation type="journal article" date="2020" name="bioRxiv">
        <title>A rank-normalized archaeal taxonomy based on genome phylogeny resolves widespread incomplete and uneven classifications.</title>
        <authorList>
            <person name="Rinke C."/>
            <person name="Chuvochina M."/>
            <person name="Mussig A.J."/>
            <person name="Chaumeil P.-A."/>
            <person name="Waite D.W."/>
            <person name="Whitman W.B."/>
            <person name="Parks D.H."/>
            <person name="Hugenholtz P."/>
        </authorList>
    </citation>
    <scope>NUCLEOTIDE SEQUENCE</scope>
    <source>
        <strain evidence="2">UBA8853</strain>
    </source>
</reference>
<accession>A0A832T5M9</accession>
<sequence length="421" mass="44952">MLPMLFTLLLLAGPSQAAELGPADVPGPGTASNPPALALQSDHALIAWKSPEGLGIAVAKADGRVLVKTGIRTPVASYPAAAPWRGERDLATFVLTVPLMTPEGPRIDVDLVEYSDNVCAVLWTGLSVRGDAAVPVRVDDSTFALVYRCEGKLRVRVFGNVDGVWRWITDEQGQPVELKLSAPGPVERFSVSVAGRPVTTYLLVAYETPAGTEVVAVNLTDPAHPTIDGAPIPVPGTRPVLLDNVLAYVGADGVHAALLVKGTAWKIASDVKVADATDVRPAIVSYGVDRYLIVYGGSELRAAEVRIEGTRLGVVREGTLIKEPGYSPTGIGVVRTTERSLEVAGVILAFYARDGEPTVHVEYSEGLGELPTQHRRRPVWIVPLLLAASIGAYIGLKLPVYGQFLWLIISRARREVPKHDP</sequence>
<proteinExistence type="predicted"/>
<evidence type="ECO:0000256" key="1">
    <source>
        <dbReference type="SAM" id="Phobius"/>
    </source>
</evidence>